<keyword evidence="19" id="KW-1185">Reference proteome</keyword>
<dbReference type="InterPro" id="IPR004566">
    <property type="entry name" value="PanK"/>
</dbReference>
<organism evidence="18 19">
    <name type="scientific">Alicyclobacillus hesperidum</name>
    <dbReference type="NCBI Taxonomy" id="89784"/>
    <lineage>
        <taxon>Bacteria</taxon>
        <taxon>Bacillati</taxon>
        <taxon>Bacillota</taxon>
        <taxon>Bacilli</taxon>
        <taxon>Bacillales</taxon>
        <taxon>Alicyclobacillaceae</taxon>
        <taxon>Alicyclobacillus</taxon>
    </lineage>
</organism>
<reference evidence="18" key="1">
    <citation type="submission" date="2016-10" db="EMBL/GenBank/DDBJ databases">
        <authorList>
            <person name="de Groot N.N."/>
        </authorList>
    </citation>
    <scope>NUCLEOTIDE SEQUENCE [LARGE SCALE GENOMIC DNA]</scope>
    <source>
        <strain evidence="18">DSM 12489</strain>
    </source>
</reference>
<evidence type="ECO:0000313" key="19">
    <source>
        <dbReference type="Proteomes" id="UP000182589"/>
    </source>
</evidence>
<evidence type="ECO:0000256" key="1">
    <source>
        <dbReference type="ARBA" id="ARBA00001206"/>
    </source>
</evidence>
<evidence type="ECO:0000256" key="10">
    <source>
        <dbReference type="ARBA" id="ARBA00022777"/>
    </source>
</evidence>
<evidence type="ECO:0000256" key="14">
    <source>
        <dbReference type="HAMAP-Rule" id="MF_00215"/>
    </source>
</evidence>
<dbReference type="SUPFAM" id="SSF52540">
    <property type="entry name" value="P-loop containing nucleoside triphosphate hydrolases"/>
    <property type="match status" value="1"/>
</dbReference>
<dbReference type="EC" id="2.7.1.33" evidence="5 14"/>
<dbReference type="GO" id="GO:0005737">
    <property type="term" value="C:cytoplasm"/>
    <property type="evidence" value="ECO:0007669"/>
    <property type="project" value="UniProtKB-SubCell"/>
</dbReference>
<comment type="catalytic activity">
    <reaction evidence="1 14 15">
        <text>(R)-pantothenate + ATP = (R)-4'-phosphopantothenate + ADP + H(+)</text>
        <dbReference type="Rhea" id="RHEA:16373"/>
        <dbReference type="ChEBI" id="CHEBI:10986"/>
        <dbReference type="ChEBI" id="CHEBI:15378"/>
        <dbReference type="ChEBI" id="CHEBI:29032"/>
        <dbReference type="ChEBI" id="CHEBI:30616"/>
        <dbReference type="ChEBI" id="CHEBI:456216"/>
        <dbReference type="EC" id="2.7.1.33"/>
    </reaction>
</comment>
<evidence type="ECO:0000256" key="3">
    <source>
        <dbReference type="ARBA" id="ARBA00005225"/>
    </source>
</evidence>
<name>A0A1H2QEL8_9BACL</name>
<dbReference type="RefSeq" id="WP_040290709.1">
    <property type="nucleotide sequence ID" value="NZ_BSRA01000002.1"/>
</dbReference>
<dbReference type="Proteomes" id="UP000182589">
    <property type="component" value="Unassembled WGS sequence"/>
</dbReference>
<dbReference type="PIRSF" id="PIRSF000545">
    <property type="entry name" value="Pantothenate_kin"/>
    <property type="match status" value="1"/>
</dbReference>
<comment type="pathway">
    <text evidence="3 14 15">Cofactor biosynthesis; coenzyme A biosynthesis; CoA from (R)-pantothenate: step 1/5.</text>
</comment>
<keyword evidence="12 14" id="KW-0173">Coenzyme A biosynthesis</keyword>
<dbReference type="EMBL" id="BSRA01000002">
    <property type="protein sequence ID" value="GLV12671.1"/>
    <property type="molecule type" value="Genomic_DNA"/>
</dbReference>
<dbReference type="Proteomes" id="UP001157137">
    <property type="component" value="Unassembled WGS sequence"/>
</dbReference>
<dbReference type="STRING" id="89784.SAMN04489725_101228"/>
<sequence>MGQERVSKANRFSPFISFSREEWRQLRASTPLLLQEEDLARLHGINERVSLAEVEDIYLPLSRLLNLYVGATQSLYEATHKFLGHTGTKVPYIIGIAGSVAVGKSTTARIVQALLSRWPNHPKVDLVTTDGFLFPNAELERRGIMHRKGFPESYNTRRLIQFLADVKSGKPIVEAPVYSHLAYDIVPTEKIVVRQPDIVILEGLNVLQTSAASHAQRPMNIFVSDFFDFSIYVDAPENLIREWYITRFFTLRQTAFRNPESYFHRYASLTDVEAEATASRIWEEINAKNLRENILPTKPRAQLILHKGEGHQVQEVQLRKI</sequence>
<evidence type="ECO:0000313" key="17">
    <source>
        <dbReference type="EMBL" id="GLV12671.1"/>
    </source>
</evidence>
<evidence type="ECO:0000256" key="4">
    <source>
        <dbReference type="ARBA" id="ARBA00006087"/>
    </source>
</evidence>
<evidence type="ECO:0000313" key="18">
    <source>
        <dbReference type="EMBL" id="SDW05616.1"/>
    </source>
</evidence>
<dbReference type="Gene3D" id="3.40.50.300">
    <property type="entry name" value="P-loop containing nucleotide triphosphate hydrolases"/>
    <property type="match status" value="1"/>
</dbReference>
<evidence type="ECO:0000256" key="6">
    <source>
        <dbReference type="ARBA" id="ARBA00015080"/>
    </source>
</evidence>
<evidence type="ECO:0000256" key="8">
    <source>
        <dbReference type="ARBA" id="ARBA00022679"/>
    </source>
</evidence>
<dbReference type="InterPro" id="IPR027417">
    <property type="entry name" value="P-loop_NTPase"/>
</dbReference>
<dbReference type="InterPro" id="IPR006083">
    <property type="entry name" value="PRK/URK"/>
</dbReference>
<comment type="similarity">
    <text evidence="4 14 15">Belongs to the prokaryotic pantothenate kinase family.</text>
</comment>
<gene>
    <name evidence="14 17" type="primary">coaA</name>
    <name evidence="17" type="ORF">Heshes_03550</name>
    <name evidence="18" type="ORF">SAMN04489725_101228</name>
</gene>
<keyword evidence="7 14" id="KW-0963">Cytoplasm</keyword>
<dbReference type="UniPathway" id="UPA00241">
    <property type="reaction ID" value="UER00352"/>
</dbReference>
<reference evidence="19" key="2">
    <citation type="submission" date="2016-10" db="EMBL/GenBank/DDBJ databases">
        <authorList>
            <person name="Varghese N."/>
        </authorList>
    </citation>
    <scope>NUCLEOTIDE SEQUENCE [LARGE SCALE GENOMIC DNA]</scope>
    <source>
        <strain evidence="19">DSM 12489</strain>
    </source>
</reference>
<dbReference type="GO" id="GO:0005524">
    <property type="term" value="F:ATP binding"/>
    <property type="evidence" value="ECO:0007669"/>
    <property type="project" value="UniProtKB-UniRule"/>
</dbReference>
<evidence type="ECO:0000256" key="7">
    <source>
        <dbReference type="ARBA" id="ARBA00022490"/>
    </source>
</evidence>
<dbReference type="FunFam" id="3.40.50.300:FF:000242">
    <property type="entry name" value="Pantothenate kinase"/>
    <property type="match status" value="1"/>
</dbReference>
<keyword evidence="11 14" id="KW-0067">ATP-binding</keyword>
<evidence type="ECO:0000259" key="16">
    <source>
        <dbReference type="Pfam" id="PF00485"/>
    </source>
</evidence>
<dbReference type="GO" id="GO:0015937">
    <property type="term" value="P:coenzyme A biosynthetic process"/>
    <property type="evidence" value="ECO:0007669"/>
    <property type="project" value="UniProtKB-UniRule"/>
</dbReference>
<dbReference type="Pfam" id="PF00485">
    <property type="entry name" value="PRK"/>
    <property type="match status" value="1"/>
</dbReference>
<dbReference type="CDD" id="cd02025">
    <property type="entry name" value="PanK"/>
    <property type="match status" value="1"/>
</dbReference>
<keyword evidence="9 14" id="KW-0547">Nucleotide-binding</keyword>
<evidence type="ECO:0000256" key="5">
    <source>
        <dbReference type="ARBA" id="ARBA00012102"/>
    </source>
</evidence>
<evidence type="ECO:0000256" key="15">
    <source>
        <dbReference type="RuleBase" id="RU003530"/>
    </source>
</evidence>
<dbReference type="AlphaFoldDB" id="A0A1H2QEL8"/>
<dbReference type="HAMAP" id="MF_00215">
    <property type="entry name" value="Pantothen_kinase_1"/>
    <property type="match status" value="1"/>
</dbReference>
<proteinExistence type="inferred from homology"/>
<feature type="domain" description="Phosphoribulokinase/uridine kinase" evidence="16">
    <location>
        <begin position="93"/>
        <end position="247"/>
    </location>
</feature>
<keyword evidence="8 14" id="KW-0808">Transferase</keyword>
<comment type="subcellular location">
    <subcellularLocation>
        <location evidence="2 14 15">Cytoplasm</location>
    </subcellularLocation>
</comment>
<accession>A0A1H2QEL8</accession>
<evidence type="ECO:0000256" key="13">
    <source>
        <dbReference type="ARBA" id="ARBA00032866"/>
    </source>
</evidence>
<evidence type="ECO:0000256" key="12">
    <source>
        <dbReference type="ARBA" id="ARBA00022993"/>
    </source>
</evidence>
<dbReference type="EMBL" id="FNOJ01000001">
    <property type="protein sequence ID" value="SDW05616.1"/>
    <property type="molecule type" value="Genomic_DNA"/>
</dbReference>
<evidence type="ECO:0000256" key="11">
    <source>
        <dbReference type="ARBA" id="ARBA00022840"/>
    </source>
</evidence>
<feature type="binding site" evidence="14">
    <location>
        <begin position="98"/>
        <end position="105"/>
    </location>
    <ligand>
        <name>ATP</name>
        <dbReference type="ChEBI" id="CHEBI:30616"/>
    </ligand>
</feature>
<dbReference type="GO" id="GO:0004594">
    <property type="term" value="F:pantothenate kinase activity"/>
    <property type="evidence" value="ECO:0007669"/>
    <property type="project" value="UniProtKB-UniRule"/>
</dbReference>
<evidence type="ECO:0000256" key="2">
    <source>
        <dbReference type="ARBA" id="ARBA00004496"/>
    </source>
</evidence>
<reference evidence="17" key="3">
    <citation type="submission" date="2023-02" db="EMBL/GenBank/DDBJ databases">
        <title>Proposal of a novel subspecies: Alicyclobacillus hesperidum subspecies aegle.</title>
        <authorList>
            <person name="Goto K."/>
            <person name="Fujii T."/>
            <person name="Yasui K."/>
            <person name="Mochida K."/>
            <person name="Kato-Tanaka Y."/>
            <person name="Morohoshi S."/>
            <person name="An S.Y."/>
            <person name="Kasai H."/>
            <person name="Yokota A."/>
        </authorList>
    </citation>
    <scope>NUCLEOTIDE SEQUENCE</scope>
    <source>
        <strain evidence="17">DSM 12766</strain>
    </source>
</reference>
<protein>
    <recommendedName>
        <fullName evidence="6 14">Pantothenate kinase</fullName>
        <ecNumber evidence="5 14">2.7.1.33</ecNumber>
    </recommendedName>
    <alternativeName>
        <fullName evidence="13 14">Pantothenic acid kinase</fullName>
    </alternativeName>
</protein>
<dbReference type="PANTHER" id="PTHR10285">
    <property type="entry name" value="URIDINE KINASE"/>
    <property type="match status" value="1"/>
</dbReference>
<dbReference type="NCBIfam" id="TIGR00554">
    <property type="entry name" value="panK_bact"/>
    <property type="match status" value="1"/>
</dbReference>
<keyword evidence="10 14" id="KW-0418">Kinase</keyword>
<evidence type="ECO:0000256" key="9">
    <source>
        <dbReference type="ARBA" id="ARBA00022741"/>
    </source>
</evidence>